<feature type="region of interest" description="Disordered" evidence="1">
    <location>
        <begin position="226"/>
        <end position="269"/>
    </location>
</feature>
<gene>
    <name evidence="2" type="ORF">PCOR1329_LOCUS61562</name>
</gene>
<organism evidence="2 3">
    <name type="scientific">Prorocentrum cordatum</name>
    <dbReference type="NCBI Taxonomy" id="2364126"/>
    <lineage>
        <taxon>Eukaryota</taxon>
        <taxon>Sar</taxon>
        <taxon>Alveolata</taxon>
        <taxon>Dinophyceae</taxon>
        <taxon>Prorocentrales</taxon>
        <taxon>Prorocentraceae</taxon>
        <taxon>Prorocentrum</taxon>
    </lineage>
</organism>
<feature type="compositionally biased region" description="Acidic residues" evidence="1">
    <location>
        <begin position="1"/>
        <end position="10"/>
    </location>
</feature>
<dbReference type="Proteomes" id="UP001189429">
    <property type="component" value="Unassembled WGS sequence"/>
</dbReference>
<reference evidence="2" key="1">
    <citation type="submission" date="2023-10" db="EMBL/GenBank/DDBJ databases">
        <authorList>
            <person name="Chen Y."/>
            <person name="Shah S."/>
            <person name="Dougan E. K."/>
            <person name="Thang M."/>
            <person name="Chan C."/>
        </authorList>
    </citation>
    <scope>NUCLEOTIDE SEQUENCE [LARGE SCALE GENOMIC DNA]</scope>
</reference>
<feature type="region of interest" description="Disordered" evidence="1">
    <location>
        <begin position="1"/>
        <end position="24"/>
    </location>
</feature>
<feature type="compositionally biased region" description="Low complexity" evidence="1">
    <location>
        <begin position="254"/>
        <end position="269"/>
    </location>
</feature>
<evidence type="ECO:0000313" key="3">
    <source>
        <dbReference type="Proteomes" id="UP001189429"/>
    </source>
</evidence>
<comment type="caution">
    <text evidence="2">The sequence shown here is derived from an EMBL/GenBank/DDBJ whole genome shotgun (WGS) entry which is preliminary data.</text>
</comment>
<sequence length="527" mass="55258">MWEEDEEEEALLPRGLTPSPTENVLGRRPLAILSHSCLGAALRCSWRAGAVAMHGGCSALREHLGDVSWKLPGGSPEPPRGLLVLRKPKSASTNASNIAIPKLANKKGARAGKTAEGRRGGLRNGKADAAASEHLVLEPGSLVALLVLEPAKKKCWAAPRTNILRRSQPQRGSPAPLPMSEAAQKVSRIAPWRAAKAFRLEAATPAPVQGSRALLGCAGGGARPSVLESQGRISTGRARPRPGCRDPIGPWQGRAVPATPRATTTPVLPTSSLLLPSRGSGRCIPPCACLPLSLLLATFSGHLLAERFPPSPRERMAFAQRHLGHAKKTQLCTTGSRASTYDRALNLDPARGGEAGATGVASLISETVRDEDLPFSFRRKATTAAPIAPLKAPDQSRPAPSKLALAGTLSGPREATRFAGVPTTNSGPPNSAPTGREAIGSADAPPTRCRPFELSGCGVRALTMPTLRESVAHDVGDSLRPVAPRHPPVSGLGARIHRSLALPSESKACGRYCRSGARAGWRDKPNS</sequence>
<dbReference type="EMBL" id="CAUYUJ010017747">
    <property type="protein sequence ID" value="CAK0877521.1"/>
    <property type="molecule type" value="Genomic_DNA"/>
</dbReference>
<feature type="compositionally biased region" description="Polar residues" evidence="1">
    <location>
        <begin position="422"/>
        <end position="433"/>
    </location>
</feature>
<evidence type="ECO:0000256" key="1">
    <source>
        <dbReference type="SAM" id="MobiDB-lite"/>
    </source>
</evidence>
<protein>
    <submittedName>
        <fullName evidence="2">Uncharacterized protein</fullName>
    </submittedName>
</protein>
<evidence type="ECO:0000313" key="2">
    <source>
        <dbReference type="EMBL" id="CAK0877521.1"/>
    </source>
</evidence>
<feature type="region of interest" description="Disordered" evidence="1">
    <location>
        <begin position="390"/>
        <end position="447"/>
    </location>
</feature>
<proteinExistence type="predicted"/>
<keyword evidence="3" id="KW-1185">Reference proteome</keyword>
<accession>A0ABN9VVK5</accession>
<name>A0ABN9VVK5_9DINO</name>